<organism evidence="3 4">
    <name type="scientific">Mycolicibacterium austroafricanum</name>
    <name type="common">Mycobacterium austroafricanum</name>
    <dbReference type="NCBI Taxonomy" id="39687"/>
    <lineage>
        <taxon>Bacteria</taxon>
        <taxon>Bacillati</taxon>
        <taxon>Actinomycetota</taxon>
        <taxon>Actinomycetes</taxon>
        <taxon>Mycobacteriales</taxon>
        <taxon>Mycobacteriaceae</taxon>
        <taxon>Mycolicibacterium</taxon>
    </lineage>
</organism>
<keyword evidence="4" id="KW-1185">Reference proteome</keyword>
<dbReference type="RefSeq" id="WP_051558659.1">
    <property type="nucleotide sequence ID" value="NZ_CP070380.1"/>
</dbReference>
<feature type="chain" id="PRO_5047138637" evidence="1">
    <location>
        <begin position="28"/>
        <end position="180"/>
    </location>
</feature>
<evidence type="ECO:0000259" key="2">
    <source>
        <dbReference type="Pfam" id="PF14230"/>
    </source>
</evidence>
<reference evidence="3" key="1">
    <citation type="submission" date="2023-07" db="EMBL/GenBank/DDBJ databases">
        <title>Degradation of tert-butanol by M. austroafricanum TBA100.</title>
        <authorList>
            <person name="Helbich S."/>
            <person name="Vainshtein Y."/>
        </authorList>
    </citation>
    <scope>NUCLEOTIDE SEQUENCE</scope>
    <source>
        <strain evidence="3">TBA100</strain>
    </source>
</reference>
<keyword evidence="1" id="KW-0732">Signal</keyword>
<accession>A0ABT8HPY4</accession>
<evidence type="ECO:0000313" key="4">
    <source>
        <dbReference type="Proteomes" id="UP001172687"/>
    </source>
</evidence>
<dbReference type="InterPro" id="IPR025637">
    <property type="entry name" value="DUF4333"/>
</dbReference>
<dbReference type="Pfam" id="PF14230">
    <property type="entry name" value="DUF4333"/>
    <property type="match status" value="2"/>
</dbReference>
<feature type="signal peptide" evidence="1">
    <location>
        <begin position="1"/>
        <end position="27"/>
    </location>
</feature>
<evidence type="ECO:0000256" key="1">
    <source>
        <dbReference type="SAM" id="SignalP"/>
    </source>
</evidence>
<proteinExistence type="predicted"/>
<sequence length="180" mass="19072">MALTSVPSPRTASSVLMACGAALLASACQFSIGGGLDYDKLEKAITDELNTSYSSIDQTVSSVECPEQSPRPGKGDTFECTADVGGQTVRVEATVTDDDYNVNFKTKDTLYDLPSAATTLSDEISKTLEFPVTVDCGEGLKAVEVGATFDCTAADEYGTERTVRVTAEPIGENDSWEIIE</sequence>
<protein>
    <submittedName>
        <fullName evidence="3">DUF4333 domain-containing protein</fullName>
    </submittedName>
</protein>
<dbReference type="Proteomes" id="UP001172687">
    <property type="component" value="Unassembled WGS sequence"/>
</dbReference>
<dbReference type="EMBL" id="JAUHTC010000101">
    <property type="protein sequence ID" value="MDN4522822.1"/>
    <property type="molecule type" value="Genomic_DNA"/>
</dbReference>
<comment type="caution">
    <text evidence="3">The sequence shown here is derived from an EMBL/GenBank/DDBJ whole genome shotgun (WGS) entry which is preliminary data.</text>
</comment>
<evidence type="ECO:0000313" key="3">
    <source>
        <dbReference type="EMBL" id="MDN4522822.1"/>
    </source>
</evidence>
<feature type="domain" description="DUF4333" evidence="2">
    <location>
        <begin position="27"/>
        <end position="99"/>
    </location>
</feature>
<gene>
    <name evidence="3" type="ORF">QYF68_34100</name>
</gene>
<name>A0ABT8HPY4_MYCAO</name>
<feature type="domain" description="DUF4333" evidence="2">
    <location>
        <begin position="130"/>
        <end position="167"/>
    </location>
</feature>